<reference evidence="2" key="1">
    <citation type="journal article" date="2023" name="Hortic. Res.">
        <title>A chromosome-level phased genome enabling allele-level studies in sweet orange: a case study on citrus Huanglongbing tolerance.</title>
        <authorList>
            <person name="Wu B."/>
            <person name="Yu Q."/>
            <person name="Deng Z."/>
            <person name="Duan Y."/>
            <person name="Luo F."/>
            <person name="Gmitter F. Jr."/>
        </authorList>
    </citation>
    <scope>NUCLEOTIDE SEQUENCE [LARGE SCALE GENOMIC DNA]</scope>
    <source>
        <strain evidence="2">cv. Valencia</strain>
    </source>
</reference>
<sequence length="298" mass="33157">MVKEANFTGILSNEQKFNPDFYDWNRVKVRYCDGASFTGDVEAVNPETNLHFRGARVFEAVMEDLLAKGMKNAQNAILTGCSAGGLTSILHCDNFRALFPVNTRVKCFADAGYFVNVKDVSGASHIEEFYKQVVALHGSAKHLPASCTSRLSPGLCFFPQNVAGQVKTPLFIINSAYDSWQIRNILVPDNADPKGTWRRCKKDIKTCSSTQLQTMQGFRVQFLNALAGLGNSSSRGMLIDSCYTHCRTVFQEAWLSADSPVLDKTPIAKAVGDWYYDRNPFQKIDCPYPCNPLPESCF</sequence>
<dbReference type="Proteomes" id="UP000829398">
    <property type="component" value="Chromosome 5"/>
</dbReference>
<evidence type="ECO:0000313" key="1">
    <source>
        <dbReference type="EMBL" id="KAH9753881.1"/>
    </source>
</evidence>
<evidence type="ECO:0000313" key="2">
    <source>
        <dbReference type="Proteomes" id="UP000829398"/>
    </source>
</evidence>
<accession>A0ACB8KHT5</accession>
<protein>
    <submittedName>
        <fullName evidence="1">Pectin acetylesterase 8</fullName>
    </submittedName>
</protein>
<dbReference type="EMBL" id="CM039174">
    <property type="protein sequence ID" value="KAH9753881.1"/>
    <property type="molecule type" value="Genomic_DNA"/>
</dbReference>
<organism evidence="1 2">
    <name type="scientific">Citrus sinensis</name>
    <name type="common">Sweet orange</name>
    <name type="synonym">Citrus aurantium var. sinensis</name>
    <dbReference type="NCBI Taxonomy" id="2711"/>
    <lineage>
        <taxon>Eukaryota</taxon>
        <taxon>Viridiplantae</taxon>
        <taxon>Streptophyta</taxon>
        <taxon>Embryophyta</taxon>
        <taxon>Tracheophyta</taxon>
        <taxon>Spermatophyta</taxon>
        <taxon>Magnoliopsida</taxon>
        <taxon>eudicotyledons</taxon>
        <taxon>Gunneridae</taxon>
        <taxon>Pentapetalae</taxon>
        <taxon>rosids</taxon>
        <taxon>malvids</taxon>
        <taxon>Sapindales</taxon>
        <taxon>Rutaceae</taxon>
        <taxon>Aurantioideae</taxon>
        <taxon>Citrus</taxon>
    </lineage>
</organism>
<comment type="caution">
    <text evidence="1">The sequence shown here is derived from an EMBL/GenBank/DDBJ whole genome shotgun (WGS) entry which is preliminary data.</text>
</comment>
<proteinExistence type="predicted"/>
<name>A0ACB8KHT5_CITSI</name>
<keyword evidence="2" id="KW-1185">Reference proteome</keyword>
<gene>
    <name evidence="1" type="ORF">KPL71_015231</name>
</gene>